<proteinExistence type="predicted"/>
<name>A0ACB8UWL7_9EURO</name>
<dbReference type="EMBL" id="JALBCA010000049">
    <property type="protein sequence ID" value="KAI2386337.1"/>
    <property type="molecule type" value="Genomic_DNA"/>
</dbReference>
<accession>A0ACB8UWL7</accession>
<reference evidence="1" key="1">
    <citation type="journal article" date="2022" name="bioRxiv">
        <title>Population genetic analysis of Ophidiomyces ophidiicola, the causative agent of snake fungal disease, indicates recent introductions to the USA.</title>
        <authorList>
            <person name="Ladner J.T."/>
            <person name="Palmer J.M."/>
            <person name="Ettinger C.L."/>
            <person name="Stajich J.E."/>
            <person name="Farrell T.M."/>
            <person name="Glorioso B.M."/>
            <person name="Lawson B."/>
            <person name="Price S.J."/>
            <person name="Stengle A.G."/>
            <person name="Grear D.A."/>
            <person name="Lorch J.M."/>
        </authorList>
    </citation>
    <scope>NUCLEOTIDE SEQUENCE</scope>
    <source>
        <strain evidence="1">NWHC 24266-5</strain>
    </source>
</reference>
<comment type="caution">
    <text evidence="1">The sequence shown here is derived from an EMBL/GenBank/DDBJ whole genome shotgun (WGS) entry which is preliminary data.</text>
</comment>
<organism evidence="1">
    <name type="scientific">Ophidiomyces ophidiicola</name>
    <dbReference type="NCBI Taxonomy" id="1387563"/>
    <lineage>
        <taxon>Eukaryota</taxon>
        <taxon>Fungi</taxon>
        <taxon>Dikarya</taxon>
        <taxon>Ascomycota</taxon>
        <taxon>Pezizomycotina</taxon>
        <taxon>Eurotiomycetes</taxon>
        <taxon>Eurotiomycetidae</taxon>
        <taxon>Onygenales</taxon>
        <taxon>Onygenaceae</taxon>
        <taxon>Ophidiomyces</taxon>
    </lineage>
</organism>
<gene>
    <name evidence="1" type="ORF">LOY88_003659</name>
</gene>
<sequence>MSSHRYQRVDDRVDDDDDRSVNPVTSAPYPIPASPPPSFHSRTSSSSSRPLFSQDPLHNDADQTLVDTFGDDGPDSDGEGEVDDRQRLMRGSPGQGNVGTQNSSDTHGSSTRTTASIPKYGNSTSSSVPRVIRSAANDGVFANLDAKPERGEKEEDLPPSYEQAAADATPPYWETTIIAPGMSSDEVYVDGLPVGSVFSFAWNGMISTSFQLVGFLLTYLLHTTHAAKNGSRAGLGLTLVQYGFYMKPGGSNSDPASSSGDSQFVPPNPNSHDFAPGSIPDSGTFNPGDSPSGGISTSEWISYILMIVGWLILIRSISNYLQARRHEQLVLQSPDRGLPVPIIAVGERPENTV</sequence>
<protein>
    <submittedName>
        <fullName evidence="1">Uncharacterized protein</fullName>
    </submittedName>
</protein>
<evidence type="ECO:0000313" key="1">
    <source>
        <dbReference type="EMBL" id="KAI2386337.1"/>
    </source>
</evidence>